<name>A0A382ZN07_9ZZZZ</name>
<keyword evidence="1" id="KW-1133">Transmembrane helix</keyword>
<sequence>VEIVLAGGHVPANFDSMGDLMVPHPIIVDFAVALLTVSVGFDLLASVVNERDLRIVAWWTLMIGTVAAALSVVSGYAAAPADASPMVTETIEFHRNLGIATLVCFATCSLWRVSNPNGFPERYRDAYWTLTFVGLGALITTSYWGGLLVFKFGVGLLPPS</sequence>
<evidence type="ECO:0000259" key="2">
    <source>
        <dbReference type="Pfam" id="PF09990"/>
    </source>
</evidence>
<feature type="transmembrane region" description="Helical" evidence="1">
    <location>
        <begin position="26"/>
        <end position="48"/>
    </location>
</feature>
<dbReference type="AlphaFoldDB" id="A0A382ZN07"/>
<feature type="transmembrane region" description="Helical" evidence="1">
    <location>
        <begin position="55"/>
        <end position="77"/>
    </location>
</feature>
<feature type="transmembrane region" description="Helical" evidence="1">
    <location>
        <begin position="126"/>
        <end position="150"/>
    </location>
</feature>
<dbReference type="InterPro" id="IPR019251">
    <property type="entry name" value="DUF2231_TM"/>
</dbReference>
<organism evidence="3">
    <name type="scientific">marine metagenome</name>
    <dbReference type="NCBI Taxonomy" id="408172"/>
    <lineage>
        <taxon>unclassified sequences</taxon>
        <taxon>metagenomes</taxon>
        <taxon>ecological metagenomes</taxon>
    </lineage>
</organism>
<feature type="domain" description="DUF2231" evidence="2">
    <location>
        <begin position="24"/>
        <end position="156"/>
    </location>
</feature>
<accession>A0A382ZN07</accession>
<dbReference type="Pfam" id="PF09990">
    <property type="entry name" value="DUF2231"/>
    <property type="match status" value="1"/>
</dbReference>
<evidence type="ECO:0000313" key="3">
    <source>
        <dbReference type="EMBL" id="SVD96619.1"/>
    </source>
</evidence>
<protein>
    <recommendedName>
        <fullName evidence="2">DUF2231 domain-containing protein</fullName>
    </recommendedName>
</protein>
<reference evidence="3" key="1">
    <citation type="submission" date="2018-05" db="EMBL/GenBank/DDBJ databases">
        <authorList>
            <person name="Lanie J.A."/>
            <person name="Ng W.-L."/>
            <person name="Kazmierczak K.M."/>
            <person name="Andrzejewski T.M."/>
            <person name="Davidsen T.M."/>
            <person name="Wayne K.J."/>
            <person name="Tettelin H."/>
            <person name="Glass J.I."/>
            <person name="Rusch D."/>
            <person name="Podicherti R."/>
            <person name="Tsui H.-C.T."/>
            <person name="Winkler M.E."/>
        </authorList>
    </citation>
    <scope>NUCLEOTIDE SEQUENCE</scope>
</reference>
<keyword evidence="1" id="KW-0472">Membrane</keyword>
<keyword evidence="1" id="KW-0812">Transmembrane</keyword>
<proteinExistence type="predicted"/>
<feature type="non-terminal residue" evidence="3">
    <location>
        <position position="1"/>
    </location>
</feature>
<gene>
    <name evidence="3" type="ORF">METZ01_LOCUS449473</name>
</gene>
<feature type="transmembrane region" description="Helical" evidence="1">
    <location>
        <begin position="97"/>
        <end position="114"/>
    </location>
</feature>
<evidence type="ECO:0000256" key="1">
    <source>
        <dbReference type="SAM" id="Phobius"/>
    </source>
</evidence>
<dbReference type="EMBL" id="UINC01185084">
    <property type="protein sequence ID" value="SVD96619.1"/>
    <property type="molecule type" value="Genomic_DNA"/>
</dbReference>